<dbReference type="RefSeq" id="WP_275568077.1">
    <property type="nucleotide sequence ID" value="NZ_JARGYC010000038.1"/>
</dbReference>
<evidence type="ECO:0000313" key="1">
    <source>
        <dbReference type="EMBL" id="MDF0601939.1"/>
    </source>
</evidence>
<accession>A0AAE3NT34</accession>
<evidence type="ECO:0000313" key="2">
    <source>
        <dbReference type="Proteomes" id="UP001220964"/>
    </source>
</evidence>
<dbReference type="GO" id="GO:0044780">
    <property type="term" value="P:bacterial-type flagellum assembly"/>
    <property type="evidence" value="ECO:0007669"/>
    <property type="project" value="InterPro"/>
</dbReference>
<proteinExistence type="predicted"/>
<dbReference type="Proteomes" id="UP001220964">
    <property type="component" value="Unassembled WGS sequence"/>
</dbReference>
<keyword evidence="1" id="KW-0966">Cell projection</keyword>
<dbReference type="InterPro" id="IPR036679">
    <property type="entry name" value="FlgN-like_sf"/>
</dbReference>
<dbReference type="AlphaFoldDB" id="A0AAE3NT34"/>
<dbReference type="EMBL" id="JARGYC010000038">
    <property type="protein sequence ID" value="MDF0601939.1"/>
    <property type="molecule type" value="Genomic_DNA"/>
</dbReference>
<reference evidence="1" key="1">
    <citation type="submission" date="2023-03" db="EMBL/GenBank/DDBJ databases">
        <title>Multiphase analysis and comparison of six strains from genera Psychromarinibacter, Lutimaribacter, and Maritimibacter, including a novel species: Psychromarinibacter sediminicola sp. nov.</title>
        <authorList>
            <person name="Wang Y.-H."/>
            <person name="Ye M.-Q."/>
            <person name="Du Z.-J."/>
        </authorList>
    </citation>
    <scope>NUCLEOTIDE SEQUENCE</scope>
    <source>
        <strain evidence="1">C21-152</strain>
    </source>
</reference>
<organism evidence="1 2">
    <name type="scientific">Psychromarinibacter sediminicola</name>
    <dbReference type="NCBI Taxonomy" id="3033385"/>
    <lineage>
        <taxon>Bacteria</taxon>
        <taxon>Pseudomonadati</taxon>
        <taxon>Pseudomonadota</taxon>
        <taxon>Alphaproteobacteria</taxon>
        <taxon>Rhodobacterales</taxon>
        <taxon>Paracoccaceae</taxon>
        <taxon>Psychromarinibacter</taxon>
    </lineage>
</organism>
<protein>
    <submittedName>
        <fullName evidence="1">Flagellar biosynthesis protein FlgN</fullName>
    </submittedName>
</protein>
<keyword evidence="1" id="KW-0282">Flagellum</keyword>
<dbReference type="SUPFAM" id="SSF140566">
    <property type="entry name" value="FlgN-like"/>
    <property type="match status" value="1"/>
</dbReference>
<gene>
    <name evidence="1" type="ORF">P1J78_14440</name>
</gene>
<keyword evidence="1" id="KW-0969">Cilium</keyword>
<sequence length="116" mass="12796">MALFEFRDAAGALHDLLDREREAILAGRFDVLERLAPEKERLGTRLARGASGGGELECLRRKAERNGRLLAAAQSGLTDAQARLEALRRPDTLHTYDASGCKKVLDGAARPTNRRR</sequence>
<comment type="caution">
    <text evidence="1">The sequence shown here is derived from an EMBL/GenBank/DDBJ whole genome shotgun (WGS) entry which is preliminary data.</text>
</comment>
<name>A0AAE3NT34_9RHOB</name>
<keyword evidence="2" id="KW-1185">Reference proteome</keyword>